<dbReference type="EMBL" id="JACPNR010000009">
    <property type="protein sequence ID" value="MBI2678428.1"/>
    <property type="molecule type" value="Genomic_DNA"/>
</dbReference>
<gene>
    <name evidence="1" type="ORF">HYX28_06575</name>
</gene>
<evidence type="ECO:0000313" key="1">
    <source>
        <dbReference type="EMBL" id="MBI2678428.1"/>
    </source>
</evidence>
<dbReference type="AlphaFoldDB" id="A0A932A815"/>
<reference evidence="1" key="1">
    <citation type="submission" date="2020-07" db="EMBL/GenBank/DDBJ databases">
        <title>Huge and variable diversity of episymbiotic CPR bacteria and DPANN archaea in groundwater ecosystems.</title>
        <authorList>
            <person name="He C.Y."/>
            <person name="Keren R."/>
            <person name="Whittaker M."/>
            <person name="Farag I.F."/>
            <person name="Doudna J."/>
            <person name="Cate J.H.D."/>
            <person name="Banfield J.F."/>
        </authorList>
    </citation>
    <scope>NUCLEOTIDE SEQUENCE</scope>
    <source>
        <strain evidence="1">NC_groundwater_580_Pr5_B-0.1um_64_19</strain>
    </source>
</reference>
<dbReference type="Pfam" id="PF02585">
    <property type="entry name" value="PIG-L"/>
    <property type="match status" value="1"/>
</dbReference>
<dbReference type="Proteomes" id="UP000779809">
    <property type="component" value="Unassembled WGS sequence"/>
</dbReference>
<proteinExistence type="predicted"/>
<comment type="caution">
    <text evidence="1">The sequence shown here is derived from an EMBL/GenBank/DDBJ whole genome shotgun (WGS) entry which is preliminary data.</text>
</comment>
<dbReference type="Gene3D" id="3.40.50.10320">
    <property type="entry name" value="LmbE-like"/>
    <property type="match status" value="1"/>
</dbReference>
<dbReference type="SUPFAM" id="SSF102588">
    <property type="entry name" value="LmbE-like"/>
    <property type="match status" value="1"/>
</dbReference>
<accession>A0A932A815</accession>
<sequence>MNDPAAALAPLLGRTLLLAPHPDDEAAGCGILLQRMREPTVAFLTDGAPHLRNFWARHGSRLAYAAMRRREAQAAAALAGVVGARFCDGVVDQELFRSLEHAQRWLDAVVAEVRPQALLVTAFEGGHPDHDAASLLGFLAARRVGAPVWEFPLYHRSTDGALVNQAFRALTGAEVVIQPTPEEWDKKLRMFGEYVSQREVLHHFLAATESFRPLAAYDYTAPPHPGVLNYEAWRWGITGSEVAAAFSAHLGGKAAPMEHA</sequence>
<dbReference type="InterPro" id="IPR003737">
    <property type="entry name" value="GlcNAc_PI_deacetylase-related"/>
</dbReference>
<name>A0A932A815_9BACT</name>
<organism evidence="1 2">
    <name type="scientific">Candidatus Korobacter versatilis</name>
    <dbReference type="NCBI Taxonomy" id="658062"/>
    <lineage>
        <taxon>Bacteria</taxon>
        <taxon>Pseudomonadati</taxon>
        <taxon>Acidobacteriota</taxon>
        <taxon>Terriglobia</taxon>
        <taxon>Terriglobales</taxon>
        <taxon>Candidatus Korobacteraceae</taxon>
        <taxon>Candidatus Korobacter</taxon>
    </lineage>
</organism>
<evidence type="ECO:0000313" key="2">
    <source>
        <dbReference type="Proteomes" id="UP000779809"/>
    </source>
</evidence>
<dbReference type="InterPro" id="IPR024078">
    <property type="entry name" value="LmbE-like_dom_sf"/>
</dbReference>
<protein>
    <submittedName>
        <fullName evidence="1">PIG-L family deacetylase</fullName>
    </submittedName>
</protein>